<dbReference type="RefSeq" id="WP_198842283.1">
    <property type="nucleotide sequence ID" value="NZ_JAEHFJ010000008.1"/>
</dbReference>
<gene>
    <name evidence="1" type="ORF">JBL43_15340</name>
</gene>
<dbReference type="Pfam" id="PF16264">
    <property type="entry name" value="SatD"/>
    <property type="match status" value="1"/>
</dbReference>
<evidence type="ECO:0000313" key="2">
    <source>
        <dbReference type="Proteomes" id="UP000623301"/>
    </source>
</evidence>
<evidence type="ECO:0008006" key="3">
    <source>
        <dbReference type="Google" id="ProtNLM"/>
    </source>
</evidence>
<accession>A0ABS0WUI6</accession>
<proteinExistence type="predicted"/>
<sequence length="215" mass="23923">MKTVITGDLIDSTNYPPQHLDAILNVVNTEFEYFRTAYDADFKIFRGDSFQGVVLDSSRALELVLTVKTAVNKIPAKNKKISGLTDFRIAIGIGNINLKRESILESNGEAFHFSGRTLDSMKGDYPRLLLKTADENLNDEFNVHFALLDSVTSKWSVASAEVAYYLLKGKKETEVAEILGINQSAVNHRKKAANWDAVALLLERYKSAIGNYTNA</sequence>
<comment type="caution">
    <text evidence="1">The sequence shown here is derived from an EMBL/GenBank/DDBJ whole genome shotgun (WGS) entry which is preliminary data.</text>
</comment>
<keyword evidence="2" id="KW-1185">Reference proteome</keyword>
<dbReference type="EMBL" id="JAEHFJ010000008">
    <property type="protein sequence ID" value="MBJ2175625.1"/>
    <property type="molecule type" value="Genomic_DNA"/>
</dbReference>
<protein>
    <recommendedName>
        <fullName evidence="3">SatD family (SatD)</fullName>
    </recommendedName>
</protein>
<name>A0ABS0WUI6_9FLAO</name>
<dbReference type="InterPro" id="IPR032580">
    <property type="entry name" value="SatD"/>
</dbReference>
<reference evidence="1 2" key="1">
    <citation type="submission" date="2020-12" db="EMBL/GenBank/DDBJ databases">
        <title>Aureibaculum luteum sp. nov. and Aureibaculum flavum sp. nov., novel members of the family Flavobacteriaceae isolated from Antarctic intertidal sediments.</title>
        <authorList>
            <person name="He X."/>
            <person name="Zhang X."/>
        </authorList>
    </citation>
    <scope>NUCLEOTIDE SEQUENCE [LARGE SCALE GENOMIC DNA]</scope>
    <source>
        <strain evidence="1 2">A20</strain>
    </source>
</reference>
<organism evidence="1 2">
    <name type="scientific">Aureibaculum flavum</name>
    <dbReference type="NCBI Taxonomy" id="2795986"/>
    <lineage>
        <taxon>Bacteria</taxon>
        <taxon>Pseudomonadati</taxon>
        <taxon>Bacteroidota</taxon>
        <taxon>Flavobacteriia</taxon>
        <taxon>Flavobacteriales</taxon>
        <taxon>Flavobacteriaceae</taxon>
        <taxon>Aureibaculum</taxon>
    </lineage>
</organism>
<evidence type="ECO:0000313" key="1">
    <source>
        <dbReference type="EMBL" id="MBJ2175625.1"/>
    </source>
</evidence>
<dbReference type="Proteomes" id="UP000623301">
    <property type="component" value="Unassembled WGS sequence"/>
</dbReference>